<dbReference type="Proteomes" id="UP000503222">
    <property type="component" value="Chromosome"/>
</dbReference>
<dbReference type="RefSeq" id="WP_166411655.1">
    <property type="nucleotide sequence ID" value="NZ_CP049869.1"/>
</dbReference>
<accession>A0A6G7YRA2</accession>
<dbReference type="Pfam" id="PF13489">
    <property type="entry name" value="Methyltransf_23"/>
    <property type="match status" value="1"/>
</dbReference>
<organism evidence="1 2">
    <name type="scientific">Sphingomonas piscis</name>
    <dbReference type="NCBI Taxonomy" id="2714943"/>
    <lineage>
        <taxon>Bacteria</taxon>
        <taxon>Pseudomonadati</taxon>
        <taxon>Pseudomonadota</taxon>
        <taxon>Alphaproteobacteria</taxon>
        <taxon>Sphingomonadales</taxon>
        <taxon>Sphingomonadaceae</taxon>
        <taxon>Sphingomonas</taxon>
    </lineage>
</organism>
<evidence type="ECO:0000313" key="2">
    <source>
        <dbReference type="Proteomes" id="UP000503222"/>
    </source>
</evidence>
<dbReference type="InterPro" id="IPR029063">
    <property type="entry name" value="SAM-dependent_MTases_sf"/>
</dbReference>
<keyword evidence="2" id="KW-1185">Reference proteome</keyword>
<protein>
    <recommendedName>
        <fullName evidence="3">Methyltransferase type 11</fullName>
    </recommendedName>
</protein>
<reference evidence="1 2" key="1">
    <citation type="submission" date="2020-03" db="EMBL/GenBank/DDBJ databases">
        <title>Sphingomonas sp. nov., isolated from fish.</title>
        <authorList>
            <person name="Hyun D.-W."/>
            <person name="Bae J.-W."/>
        </authorList>
    </citation>
    <scope>NUCLEOTIDE SEQUENCE [LARGE SCALE GENOMIC DNA]</scope>
    <source>
        <strain evidence="1 2">HDW15B</strain>
    </source>
</reference>
<proteinExistence type="predicted"/>
<sequence length="214" mass="24618">MRIEEAQVVADWVRDLALPAGSVCLNIGSSTEAFRRSMQPHVGLLFDQLQEAGLRIVHCDMKRADGVDEVGDVLDPAFQDRLRRYDADLLICSNLLEHLVDPAPFAEACASLVKPGGWALVTVPYSYPYHADPIDTMFRPSPEELVRLFRGWEIERGQILDCGHFRPGRQALINHLGRVAMPFYRRDRWWPMAHRLLWLFRRYRQTVLLARKPA</sequence>
<gene>
    <name evidence="1" type="ORF">G7077_10510</name>
</gene>
<dbReference type="SUPFAM" id="SSF53335">
    <property type="entry name" value="S-adenosyl-L-methionine-dependent methyltransferases"/>
    <property type="match status" value="1"/>
</dbReference>
<name>A0A6G7YRA2_9SPHN</name>
<evidence type="ECO:0000313" key="1">
    <source>
        <dbReference type="EMBL" id="QIK79266.1"/>
    </source>
</evidence>
<dbReference type="Gene3D" id="3.40.50.150">
    <property type="entry name" value="Vaccinia Virus protein VP39"/>
    <property type="match status" value="1"/>
</dbReference>
<dbReference type="EMBL" id="CP049869">
    <property type="protein sequence ID" value="QIK79266.1"/>
    <property type="molecule type" value="Genomic_DNA"/>
</dbReference>
<dbReference type="KEGG" id="spii:G7077_10510"/>
<evidence type="ECO:0008006" key="3">
    <source>
        <dbReference type="Google" id="ProtNLM"/>
    </source>
</evidence>
<dbReference type="AlphaFoldDB" id="A0A6G7YRA2"/>